<dbReference type="InterPro" id="IPR008775">
    <property type="entry name" value="Phytyl_CoA_dOase-like"/>
</dbReference>
<dbReference type="Gene3D" id="2.60.120.620">
    <property type="entry name" value="q2cbj1_9rhob like domain"/>
    <property type="match status" value="1"/>
</dbReference>
<comment type="caution">
    <text evidence="1">The sequence shown here is derived from an EMBL/GenBank/DDBJ whole genome shotgun (WGS) entry which is preliminary data.</text>
</comment>
<keyword evidence="1" id="KW-0223">Dioxygenase</keyword>
<organism evidence="1 2">
    <name type="scientific">Streptomyces coerulescens</name>
    <dbReference type="NCBI Taxonomy" id="29304"/>
    <lineage>
        <taxon>Bacteria</taxon>
        <taxon>Bacillati</taxon>
        <taxon>Actinomycetota</taxon>
        <taxon>Actinomycetes</taxon>
        <taxon>Kitasatosporales</taxon>
        <taxon>Streptomycetaceae</taxon>
        <taxon>Streptomyces</taxon>
    </lineage>
</organism>
<sequence>MAIQQPAARRNRFDLFGFEVFRGLLARSSPRVFADVEEAFGAEWGHHGSAERKAVPDFLERSPALTAAAAEAGLTEIASELLDQEAFFLYGDASEYRGDTYWHVDTRAAEARLVKFVFYDSPLDGTCGALRVLPGSHRAPGTRDAEPMDARDVPGHVLGVAPGDVIAFDPRIRHAALGGRVRRQVAVAYAARPENPVAQQELVNLVLANRTVV</sequence>
<dbReference type="RefSeq" id="WP_380862304.1">
    <property type="nucleotide sequence ID" value="NZ_JBHSKM010000030.1"/>
</dbReference>
<keyword evidence="1" id="KW-0560">Oxidoreductase</keyword>
<dbReference type="Pfam" id="PF05721">
    <property type="entry name" value="PhyH"/>
    <property type="match status" value="1"/>
</dbReference>
<protein>
    <submittedName>
        <fullName evidence="1">Phytanoyl-CoA dioxygenase family protein</fullName>
    </submittedName>
</protein>
<proteinExistence type="predicted"/>
<evidence type="ECO:0000313" key="1">
    <source>
        <dbReference type="EMBL" id="MFC5218979.1"/>
    </source>
</evidence>
<dbReference type="SUPFAM" id="SSF51197">
    <property type="entry name" value="Clavaminate synthase-like"/>
    <property type="match status" value="1"/>
</dbReference>
<keyword evidence="2" id="KW-1185">Reference proteome</keyword>
<evidence type="ECO:0000313" key="2">
    <source>
        <dbReference type="Proteomes" id="UP001596263"/>
    </source>
</evidence>
<reference evidence="2" key="1">
    <citation type="journal article" date="2019" name="Int. J. Syst. Evol. Microbiol.">
        <title>The Global Catalogue of Microorganisms (GCM) 10K type strain sequencing project: providing services to taxonomists for standard genome sequencing and annotation.</title>
        <authorList>
            <consortium name="The Broad Institute Genomics Platform"/>
            <consortium name="The Broad Institute Genome Sequencing Center for Infectious Disease"/>
            <person name="Wu L."/>
            <person name="Ma J."/>
        </authorList>
    </citation>
    <scope>NUCLEOTIDE SEQUENCE [LARGE SCALE GENOMIC DNA]</scope>
    <source>
        <strain evidence="2">KCTC 42586</strain>
    </source>
</reference>
<gene>
    <name evidence="1" type="ORF">ACFPQ9_34560</name>
</gene>
<accession>A0ABW0CSS5</accession>
<dbReference type="EMBL" id="JBHSKM010000030">
    <property type="protein sequence ID" value="MFC5218979.1"/>
    <property type="molecule type" value="Genomic_DNA"/>
</dbReference>
<name>A0ABW0CSS5_STRCD</name>
<dbReference type="GO" id="GO:0051213">
    <property type="term" value="F:dioxygenase activity"/>
    <property type="evidence" value="ECO:0007669"/>
    <property type="project" value="UniProtKB-KW"/>
</dbReference>
<dbReference type="Proteomes" id="UP001596263">
    <property type="component" value="Unassembled WGS sequence"/>
</dbReference>